<dbReference type="Gene3D" id="1.10.10.10">
    <property type="entry name" value="Winged helix-like DNA-binding domain superfamily/Winged helix DNA-binding domain"/>
    <property type="match status" value="1"/>
</dbReference>
<evidence type="ECO:0000256" key="1">
    <source>
        <dbReference type="ARBA" id="ARBA00038283"/>
    </source>
</evidence>
<organism evidence="3 4">
    <name type="scientific">Paracoccus fontiphilus</name>
    <dbReference type="NCBI Taxonomy" id="1815556"/>
    <lineage>
        <taxon>Bacteria</taxon>
        <taxon>Pseudomonadati</taxon>
        <taxon>Pseudomonadota</taxon>
        <taxon>Alphaproteobacteria</taxon>
        <taxon>Rhodobacterales</taxon>
        <taxon>Paracoccaceae</taxon>
        <taxon>Paracoccus</taxon>
    </lineage>
</organism>
<dbReference type="InterPro" id="IPR000525">
    <property type="entry name" value="Initiator_Rep_WH1"/>
</dbReference>
<sequence>MESPASSNVLPLFDTEDLKQISASGSVWTVDRKDPATVPVPLQVVMVNVDGPYTERDRKLWTFLLHAVWDELGEKPLHELPVSEINRVFRELGGDHNTAWIWESARRLAKTTVEWKATLGDERVQGVSSIFGAELSKSSRTAGRLKFHFPPLLIPVIKQPLRFARLRVHFMLGLSGKYAVTLYELLEGFANRRDGLFECSIDELRQWLKVPDGSYKDWKDLKKWVLNPSIGQINADPLAAGFSVEYEAIREGRFYTRLRFRLVKAKQREMTERKIKSRVNIAKAVAEGRAQHRPALLPQTVEKARHATHYKLDMDIVTREFWDHWDATGRPDFIKGIEAAFIGFAKRKARQLR</sequence>
<keyword evidence="4" id="KW-1185">Reference proteome</keyword>
<protein>
    <submittedName>
        <fullName evidence="3">Replication initiation protein</fullName>
    </submittedName>
</protein>
<evidence type="ECO:0000313" key="4">
    <source>
        <dbReference type="Proteomes" id="UP001595557"/>
    </source>
</evidence>
<gene>
    <name evidence="3" type="ORF">ACFOD7_20590</name>
</gene>
<evidence type="ECO:0000259" key="2">
    <source>
        <dbReference type="Pfam" id="PF01051"/>
    </source>
</evidence>
<dbReference type="InterPro" id="IPR036390">
    <property type="entry name" value="WH_DNA-bd_sf"/>
</dbReference>
<dbReference type="RefSeq" id="WP_207471913.1">
    <property type="nucleotide sequence ID" value="NZ_JAFNAW010000095.1"/>
</dbReference>
<feature type="domain" description="Initiator Rep protein WH1" evidence="2">
    <location>
        <begin position="46"/>
        <end position="186"/>
    </location>
</feature>
<comment type="similarity">
    <text evidence="1">Belongs to the initiator RepB protein family.</text>
</comment>
<proteinExistence type="inferred from homology"/>
<dbReference type="SUPFAM" id="SSF46785">
    <property type="entry name" value="Winged helix' DNA-binding domain"/>
    <property type="match status" value="1"/>
</dbReference>
<dbReference type="EMBL" id="JBHRTE010000107">
    <property type="protein sequence ID" value="MFC3170430.1"/>
    <property type="molecule type" value="Genomic_DNA"/>
</dbReference>
<dbReference type="Pfam" id="PF21205">
    <property type="entry name" value="Rep3_C"/>
    <property type="match status" value="1"/>
</dbReference>
<dbReference type="Pfam" id="PF01051">
    <property type="entry name" value="Rep3_N"/>
    <property type="match status" value="1"/>
</dbReference>
<dbReference type="InterPro" id="IPR036388">
    <property type="entry name" value="WH-like_DNA-bd_sf"/>
</dbReference>
<dbReference type="Proteomes" id="UP001595557">
    <property type="component" value="Unassembled WGS sequence"/>
</dbReference>
<name>A0ABV7INU8_9RHOB</name>
<comment type="caution">
    <text evidence="3">The sequence shown here is derived from an EMBL/GenBank/DDBJ whole genome shotgun (WGS) entry which is preliminary data.</text>
</comment>
<reference evidence="4" key="1">
    <citation type="journal article" date="2019" name="Int. J. Syst. Evol. Microbiol.">
        <title>The Global Catalogue of Microorganisms (GCM) 10K type strain sequencing project: providing services to taxonomists for standard genome sequencing and annotation.</title>
        <authorList>
            <consortium name="The Broad Institute Genomics Platform"/>
            <consortium name="The Broad Institute Genome Sequencing Center for Infectious Disease"/>
            <person name="Wu L."/>
            <person name="Ma J."/>
        </authorList>
    </citation>
    <scope>NUCLEOTIDE SEQUENCE [LARGE SCALE GENOMIC DNA]</scope>
    <source>
        <strain evidence="4">KCTC 52239</strain>
    </source>
</reference>
<evidence type="ECO:0000313" key="3">
    <source>
        <dbReference type="EMBL" id="MFC3170430.1"/>
    </source>
</evidence>
<accession>A0ABV7INU8</accession>